<proteinExistence type="predicted"/>
<keyword evidence="1" id="KW-1133">Transmembrane helix</keyword>
<dbReference type="EMBL" id="JBHRXK010000003">
    <property type="protein sequence ID" value="MFC3551084.1"/>
    <property type="molecule type" value="Genomic_DNA"/>
</dbReference>
<comment type="caution">
    <text evidence="2">The sequence shown here is derived from an EMBL/GenBank/DDBJ whole genome shotgun (WGS) entry which is preliminary data.</text>
</comment>
<gene>
    <name evidence="2" type="ORF">ACFOLC_08630</name>
</gene>
<evidence type="ECO:0000313" key="3">
    <source>
        <dbReference type="Proteomes" id="UP001595740"/>
    </source>
</evidence>
<name>A0ABV7RNE3_9GAMM</name>
<dbReference type="RefSeq" id="WP_386758834.1">
    <property type="nucleotide sequence ID" value="NZ_JBHRXK010000003.1"/>
</dbReference>
<keyword evidence="1" id="KW-0812">Transmembrane</keyword>
<evidence type="ECO:0000313" key="2">
    <source>
        <dbReference type="EMBL" id="MFC3551084.1"/>
    </source>
</evidence>
<feature type="transmembrane region" description="Helical" evidence="1">
    <location>
        <begin position="7"/>
        <end position="30"/>
    </location>
</feature>
<sequence length="140" mass="14631">MGRTILGMLVGVVVAIAVIVAVEAVGHRFYPPPAGLDPLNPVHEAAFAKFVAAMPFAGKAMLALAWTLGSFVGALAAARIARHQTAAALLVALVVMSGVVGMIMKVPHPTWLAIIGLLLPIPVALVAVRLVYRRTTLPRL</sequence>
<evidence type="ECO:0000256" key="1">
    <source>
        <dbReference type="SAM" id="Phobius"/>
    </source>
</evidence>
<keyword evidence="3" id="KW-1185">Reference proteome</keyword>
<evidence type="ECO:0008006" key="4">
    <source>
        <dbReference type="Google" id="ProtNLM"/>
    </source>
</evidence>
<keyword evidence="1" id="KW-0472">Membrane</keyword>
<reference evidence="3" key="1">
    <citation type="journal article" date="2019" name="Int. J. Syst. Evol. Microbiol.">
        <title>The Global Catalogue of Microorganisms (GCM) 10K type strain sequencing project: providing services to taxonomists for standard genome sequencing and annotation.</title>
        <authorList>
            <consortium name="The Broad Institute Genomics Platform"/>
            <consortium name="The Broad Institute Genome Sequencing Center for Infectious Disease"/>
            <person name="Wu L."/>
            <person name="Ma J."/>
        </authorList>
    </citation>
    <scope>NUCLEOTIDE SEQUENCE [LARGE SCALE GENOMIC DNA]</scope>
    <source>
        <strain evidence="3">KCTC 42875</strain>
    </source>
</reference>
<feature type="transmembrane region" description="Helical" evidence="1">
    <location>
        <begin position="110"/>
        <end position="132"/>
    </location>
</feature>
<organism evidence="2 3">
    <name type="scientific">Lysobacter cavernae</name>
    <dbReference type="NCBI Taxonomy" id="1685901"/>
    <lineage>
        <taxon>Bacteria</taxon>
        <taxon>Pseudomonadati</taxon>
        <taxon>Pseudomonadota</taxon>
        <taxon>Gammaproteobacteria</taxon>
        <taxon>Lysobacterales</taxon>
        <taxon>Lysobacteraceae</taxon>
        <taxon>Lysobacter</taxon>
    </lineage>
</organism>
<accession>A0ABV7RNE3</accession>
<feature type="transmembrane region" description="Helical" evidence="1">
    <location>
        <begin position="50"/>
        <end position="78"/>
    </location>
</feature>
<dbReference type="Proteomes" id="UP001595740">
    <property type="component" value="Unassembled WGS sequence"/>
</dbReference>
<protein>
    <recommendedName>
        <fullName evidence="4">DUF4345 domain-containing protein</fullName>
    </recommendedName>
</protein>
<feature type="transmembrane region" description="Helical" evidence="1">
    <location>
        <begin position="85"/>
        <end position="104"/>
    </location>
</feature>